<dbReference type="EMBL" id="CAXLJM020000023">
    <property type="protein sequence ID" value="CAL8088734.1"/>
    <property type="molecule type" value="Genomic_DNA"/>
</dbReference>
<keyword evidence="6" id="KW-1185">Reference proteome</keyword>
<evidence type="ECO:0000256" key="1">
    <source>
        <dbReference type="ARBA" id="ARBA00023157"/>
    </source>
</evidence>
<dbReference type="PANTHER" id="PTHR24252:SF7">
    <property type="entry name" value="HYALIN"/>
    <property type="match status" value="1"/>
</dbReference>
<feature type="transmembrane region" description="Helical" evidence="3">
    <location>
        <begin position="6"/>
        <end position="25"/>
    </location>
</feature>
<reference evidence="5 6" key="1">
    <citation type="submission" date="2024-08" db="EMBL/GenBank/DDBJ databases">
        <authorList>
            <person name="Cucini C."/>
            <person name="Frati F."/>
        </authorList>
    </citation>
    <scope>NUCLEOTIDE SEQUENCE [LARGE SCALE GENOMIC DNA]</scope>
</reference>
<dbReference type="InterPro" id="IPR001254">
    <property type="entry name" value="Trypsin_dom"/>
</dbReference>
<dbReference type="InterPro" id="IPR033116">
    <property type="entry name" value="TRYPSIN_SER"/>
</dbReference>
<comment type="caution">
    <text evidence="5">The sequence shown here is derived from an EMBL/GenBank/DDBJ whole genome shotgun (WGS) entry which is preliminary data.</text>
</comment>
<keyword evidence="2" id="KW-0645">Protease</keyword>
<dbReference type="SMART" id="SM00020">
    <property type="entry name" value="Tryp_SPc"/>
    <property type="match status" value="1"/>
</dbReference>
<dbReference type="SUPFAM" id="SSF50494">
    <property type="entry name" value="Trypsin-like serine proteases"/>
    <property type="match status" value="1"/>
</dbReference>
<dbReference type="Gene3D" id="2.40.10.10">
    <property type="entry name" value="Trypsin-like serine proteases"/>
    <property type="match status" value="1"/>
</dbReference>
<evidence type="ECO:0000256" key="2">
    <source>
        <dbReference type="RuleBase" id="RU363034"/>
    </source>
</evidence>
<dbReference type="PRINTS" id="PR00722">
    <property type="entry name" value="CHYMOTRYPSIN"/>
</dbReference>
<keyword evidence="3" id="KW-0812">Transmembrane</keyword>
<proteinExistence type="predicted"/>
<evidence type="ECO:0000256" key="3">
    <source>
        <dbReference type="SAM" id="Phobius"/>
    </source>
</evidence>
<gene>
    <name evidence="5" type="ORF">ODALV1_LOCUS7146</name>
</gene>
<dbReference type="Pfam" id="PF00089">
    <property type="entry name" value="Trypsin"/>
    <property type="match status" value="1"/>
</dbReference>
<keyword evidence="3" id="KW-1133">Transmembrane helix</keyword>
<evidence type="ECO:0000313" key="5">
    <source>
        <dbReference type="EMBL" id="CAL8088734.1"/>
    </source>
</evidence>
<keyword evidence="3" id="KW-0472">Membrane</keyword>
<dbReference type="PROSITE" id="PS00135">
    <property type="entry name" value="TRYPSIN_SER"/>
    <property type="match status" value="1"/>
</dbReference>
<keyword evidence="2" id="KW-0720">Serine protease</keyword>
<dbReference type="InterPro" id="IPR043504">
    <property type="entry name" value="Peptidase_S1_PA_chymotrypsin"/>
</dbReference>
<dbReference type="InterPro" id="IPR018114">
    <property type="entry name" value="TRYPSIN_HIS"/>
</dbReference>
<accession>A0ABP1Q495</accession>
<evidence type="ECO:0000313" key="6">
    <source>
        <dbReference type="Proteomes" id="UP001642540"/>
    </source>
</evidence>
<keyword evidence="1" id="KW-1015">Disulfide bond</keyword>
<organism evidence="5 6">
    <name type="scientific">Orchesella dallaii</name>
    <dbReference type="NCBI Taxonomy" id="48710"/>
    <lineage>
        <taxon>Eukaryota</taxon>
        <taxon>Metazoa</taxon>
        <taxon>Ecdysozoa</taxon>
        <taxon>Arthropoda</taxon>
        <taxon>Hexapoda</taxon>
        <taxon>Collembola</taxon>
        <taxon>Entomobryomorpha</taxon>
        <taxon>Entomobryoidea</taxon>
        <taxon>Orchesellidae</taxon>
        <taxon>Orchesellinae</taxon>
        <taxon>Orchesella</taxon>
    </lineage>
</organism>
<feature type="domain" description="Peptidase S1" evidence="4">
    <location>
        <begin position="67"/>
        <end position="304"/>
    </location>
</feature>
<dbReference type="InterPro" id="IPR009003">
    <property type="entry name" value="Peptidase_S1_PA"/>
</dbReference>
<dbReference type="PANTHER" id="PTHR24252">
    <property type="entry name" value="ACROSIN-RELATED"/>
    <property type="match status" value="1"/>
</dbReference>
<evidence type="ECO:0000259" key="4">
    <source>
        <dbReference type="PROSITE" id="PS50240"/>
    </source>
</evidence>
<dbReference type="PROSITE" id="PS50240">
    <property type="entry name" value="TRYPSIN_DOM"/>
    <property type="match status" value="1"/>
</dbReference>
<dbReference type="InterPro" id="IPR001314">
    <property type="entry name" value="Peptidase_S1A"/>
</dbReference>
<protein>
    <recommendedName>
        <fullName evidence="4">Peptidase S1 domain-containing protein</fullName>
    </recommendedName>
</protein>
<name>A0ABP1Q495_9HEXA</name>
<keyword evidence="2" id="KW-0378">Hydrolase</keyword>
<dbReference type="Proteomes" id="UP001642540">
    <property type="component" value="Unassembled WGS sequence"/>
</dbReference>
<dbReference type="CDD" id="cd00190">
    <property type="entry name" value="Tryp_SPc"/>
    <property type="match status" value="1"/>
</dbReference>
<sequence length="313" mass="34565">MKVSWLFWKTTIFLVVISYFEIYSIHCNQQLPKSVLKVLNSPLKPHIVVPVRSTCTCGYRPMGQVKIVGGQLSEDNNWPWVVPIVSVANGMADQFCGSSLINSQYLLTASHCVMNIKPEDLANYRALLGTNSISNPNATVAYLQEIKMHSLFNRTTLDYDIALIKLTKRVPFTPTVRPVCLKQAGAPYVGVAGTVAGWGSLQKGGKGVDKLRETKIRVLNNVDCAKNYSATGVQITGKMLCARFPGKDSCQGDSGGPFFLRNRNTNIFTQIGIVSFGVDCASPQYPGVYTRISSFLKWIIDNTQDAIYCKKSF</sequence>
<dbReference type="PROSITE" id="PS00134">
    <property type="entry name" value="TRYPSIN_HIS"/>
    <property type="match status" value="1"/>
</dbReference>